<keyword evidence="2" id="KW-1185">Reference proteome</keyword>
<dbReference type="PANTHER" id="PTHR13318:SF190">
    <property type="entry name" value="PARTNER OF PAIRED, ISOFORM B"/>
    <property type="match status" value="1"/>
</dbReference>
<dbReference type="SMART" id="SM00367">
    <property type="entry name" value="LRR_CC"/>
    <property type="match status" value="3"/>
</dbReference>
<dbReference type="OrthoDB" id="550575at2759"/>
<dbReference type="GO" id="GO:0031146">
    <property type="term" value="P:SCF-dependent proteasomal ubiquitin-dependent protein catabolic process"/>
    <property type="evidence" value="ECO:0007669"/>
    <property type="project" value="TreeGrafter"/>
</dbReference>
<evidence type="ECO:0000313" key="1">
    <source>
        <dbReference type="EMBL" id="KAI5068886.1"/>
    </source>
</evidence>
<reference evidence="1" key="1">
    <citation type="submission" date="2021-01" db="EMBL/GenBank/DDBJ databases">
        <title>Adiantum capillus-veneris genome.</title>
        <authorList>
            <person name="Fang Y."/>
            <person name="Liao Q."/>
        </authorList>
    </citation>
    <scope>NUCLEOTIDE SEQUENCE</scope>
    <source>
        <strain evidence="1">H3</strain>
        <tissue evidence="1">Leaf</tissue>
    </source>
</reference>
<dbReference type="InterPro" id="IPR001611">
    <property type="entry name" value="Leu-rich_rpt"/>
</dbReference>
<name>A0A9D4UJ77_ADICA</name>
<sequence>MGVSPREASRKAYGNRVLRITDAGLVEVLQGATCIRMLDLSYNQGRPRLSLIGECCRELESLNLTSSVTLDDVALETIEEGCTNLRVLNVSWCDYVTPEGWEVLVHSCKKLEELAVIGCEGFNADCLLDIEDGCPNLRALKVSDRFTVHPSLARFRVSRPAVDVQFYNIDNDLTY</sequence>
<dbReference type="EMBL" id="JABFUD020000016">
    <property type="protein sequence ID" value="KAI5068886.1"/>
    <property type="molecule type" value="Genomic_DNA"/>
</dbReference>
<dbReference type="InterPro" id="IPR032675">
    <property type="entry name" value="LRR_dom_sf"/>
</dbReference>
<dbReference type="AlphaFoldDB" id="A0A9D4UJ77"/>
<dbReference type="Gene3D" id="3.80.10.10">
    <property type="entry name" value="Ribonuclease Inhibitor"/>
    <property type="match status" value="1"/>
</dbReference>
<dbReference type="Proteomes" id="UP000886520">
    <property type="component" value="Chromosome 16"/>
</dbReference>
<evidence type="ECO:0000313" key="2">
    <source>
        <dbReference type="Proteomes" id="UP000886520"/>
    </source>
</evidence>
<dbReference type="SUPFAM" id="SSF52047">
    <property type="entry name" value="RNI-like"/>
    <property type="match status" value="1"/>
</dbReference>
<dbReference type="PANTHER" id="PTHR13318">
    <property type="entry name" value="PARTNER OF PAIRED, ISOFORM B-RELATED"/>
    <property type="match status" value="1"/>
</dbReference>
<comment type="caution">
    <text evidence="1">The sequence shown here is derived from an EMBL/GenBank/DDBJ whole genome shotgun (WGS) entry which is preliminary data.</text>
</comment>
<protein>
    <submittedName>
        <fullName evidence="1">Uncharacterized protein</fullName>
    </submittedName>
</protein>
<proteinExistence type="predicted"/>
<dbReference type="InterPro" id="IPR006553">
    <property type="entry name" value="Leu-rich_rpt_Cys-con_subtyp"/>
</dbReference>
<gene>
    <name evidence="1" type="ORF">GOP47_0017231</name>
</gene>
<organism evidence="1 2">
    <name type="scientific">Adiantum capillus-veneris</name>
    <name type="common">Maidenhair fern</name>
    <dbReference type="NCBI Taxonomy" id="13818"/>
    <lineage>
        <taxon>Eukaryota</taxon>
        <taxon>Viridiplantae</taxon>
        <taxon>Streptophyta</taxon>
        <taxon>Embryophyta</taxon>
        <taxon>Tracheophyta</taxon>
        <taxon>Polypodiopsida</taxon>
        <taxon>Polypodiidae</taxon>
        <taxon>Polypodiales</taxon>
        <taxon>Pteridineae</taxon>
        <taxon>Pteridaceae</taxon>
        <taxon>Vittarioideae</taxon>
        <taxon>Adiantum</taxon>
    </lineage>
</organism>
<dbReference type="Pfam" id="PF13516">
    <property type="entry name" value="LRR_6"/>
    <property type="match status" value="1"/>
</dbReference>
<accession>A0A9D4UJ77</accession>
<dbReference type="GO" id="GO:0019005">
    <property type="term" value="C:SCF ubiquitin ligase complex"/>
    <property type="evidence" value="ECO:0007669"/>
    <property type="project" value="TreeGrafter"/>
</dbReference>